<reference evidence="4 5" key="1">
    <citation type="submission" date="2018-06" db="EMBL/GenBank/DDBJ databases">
        <title>Genomic Encyclopedia of Type Strains, Phase III (KMG-III): the genomes of soil and plant-associated and newly described type strains.</title>
        <authorList>
            <person name="Whitman W."/>
        </authorList>
    </citation>
    <scope>NUCLEOTIDE SEQUENCE [LARGE SCALE GENOMIC DNA]</scope>
    <source>
        <strain evidence="4 5">CECT 7342</strain>
    </source>
</reference>
<proteinExistence type="predicted"/>
<comment type="caution">
    <text evidence="4">The sequence shown here is derived from an EMBL/GenBank/DDBJ whole genome shotgun (WGS) entry which is preliminary data.</text>
</comment>
<gene>
    <name evidence="4" type="ORF">DFP87_12320</name>
</gene>
<dbReference type="Proteomes" id="UP000252124">
    <property type="component" value="Unassembled WGS sequence"/>
</dbReference>
<dbReference type="InterPro" id="IPR013491">
    <property type="entry name" value="Tape_meas_N"/>
</dbReference>
<evidence type="ECO:0000259" key="3">
    <source>
        <dbReference type="Pfam" id="PF20155"/>
    </source>
</evidence>
<feature type="transmembrane region" description="Helical" evidence="2">
    <location>
        <begin position="403"/>
        <end position="427"/>
    </location>
</feature>
<keyword evidence="5" id="KW-1185">Reference proteome</keyword>
<protein>
    <submittedName>
        <fullName evidence="4">Tape measure domain-containing protein</fullName>
    </submittedName>
</protein>
<evidence type="ECO:0000256" key="2">
    <source>
        <dbReference type="SAM" id="Phobius"/>
    </source>
</evidence>
<organism evidence="4 5">
    <name type="scientific">Achromobacter marplatensis</name>
    <dbReference type="NCBI Taxonomy" id="470868"/>
    <lineage>
        <taxon>Bacteria</taxon>
        <taxon>Pseudomonadati</taxon>
        <taxon>Pseudomonadota</taxon>
        <taxon>Betaproteobacteria</taxon>
        <taxon>Burkholderiales</taxon>
        <taxon>Alcaligenaceae</taxon>
        <taxon>Achromobacter</taxon>
    </lineage>
</organism>
<keyword evidence="2" id="KW-1133">Transmembrane helix</keyword>
<evidence type="ECO:0000313" key="4">
    <source>
        <dbReference type="EMBL" id="RBP11259.1"/>
    </source>
</evidence>
<dbReference type="EMBL" id="QNRM01000023">
    <property type="protein sequence ID" value="RBP11259.1"/>
    <property type="molecule type" value="Genomic_DNA"/>
</dbReference>
<feature type="region of interest" description="Disordered" evidence="1">
    <location>
        <begin position="534"/>
        <end position="555"/>
    </location>
</feature>
<feature type="domain" description="Tape measure protein N-terminal" evidence="3">
    <location>
        <begin position="92"/>
        <end position="281"/>
    </location>
</feature>
<accession>A0ABX9FZR8</accession>
<name>A0ABX9FZR8_9BURK</name>
<keyword evidence="2" id="KW-0472">Membrane</keyword>
<sequence length="992" mass="103367">MAGGMNVGSIYYEVEADTSKLVNSSTSVDSTLDKMNKRFGQTDKAANQAQFQMTQTAAAVKGLGREAAVSSSALKGFSGVLAGIISLQGVSGLIQMAEAYNEMAERVQMATANAAEYNTVQARLLETANKTYRSLAEAQEVYIRTSAALKSMGYDTESALDVTDSLSYSFVKNATSVDRAKSATDAFSKVLNKGRVEADAWETILAAIPTVVADVATATGKTAEEVRRLGVNGQLTARQLSEGLRTSLDENKKAADGMATTIKDAFTALRNNLSAMVGEANRSTGATGVLSKAVLTLAENLQTLVTALLAIGAGAMAKYLAGITASTLANARAALGAKAQAAAALEQAIANEKAAAAAAGQAAAQVRLGGSLAASTAAANAHRAAQTALAAAQRTTTAAGTGLVAMLGGPAGIIGLLATAAAGVYLFGDNSRKAAPNVEELATAVDNLTQAQLELRRVQVGDAIQQIEKEARDAARSVSTITKDIIELQKAQQRGANLGADGLSNANKSLVEEKANLDEVNGRLQKLYELQEKLANQKPRERTSGGPSKPADADPEVAKRLQGMRDELALAKLTGDARARLAAIQKLGANATKEEREEAERLASEIYKLEQAQKAGESGSKKSAEAAKENQKVIDGLATALYEAGLAGTELEVVKAKAALNPFATPEQVAQVEALARAIGKVNEAEQNKKLLGQVDPIAGAQMEFQTQIDNLRKLNEAKLLEDQRYLELKAQAETAYDERARVLQEENFRRQSSWNELLMSSLDQLGASATDTLVGIATGATSGEDAIKALAGAILKQGVAALVQMGIQYVKNLIMGKAAGTAATAFGIAQAATLATAWAVPAAFASLASFGANSAPAMAGIASTVGLAEGLAMVSGGGRLYGGGVDAAKMYRINENGAPEVFNAANGQQYMLPNQRGEVVSNREANGEMGAAQGWPMINVNLIEDRSRAGEVTQKRDGQYLTVDAFVADIRGGGEMSQTIESTYGTTRQGR</sequence>
<dbReference type="NCBIfam" id="TIGR02675">
    <property type="entry name" value="tape_meas_nterm"/>
    <property type="match status" value="1"/>
</dbReference>
<evidence type="ECO:0000256" key="1">
    <source>
        <dbReference type="SAM" id="MobiDB-lite"/>
    </source>
</evidence>
<evidence type="ECO:0000313" key="5">
    <source>
        <dbReference type="Proteomes" id="UP000252124"/>
    </source>
</evidence>
<dbReference type="Pfam" id="PF20155">
    <property type="entry name" value="TMP_3"/>
    <property type="match status" value="1"/>
</dbReference>
<keyword evidence="2" id="KW-0812">Transmembrane</keyword>